<organism evidence="2 3">
    <name type="scientific">Kutzneria buriramensis</name>
    <dbReference type="NCBI Taxonomy" id="1045776"/>
    <lineage>
        <taxon>Bacteria</taxon>
        <taxon>Bacillati</taxon>
        <taxon>Actinomycetota</taxon>
        <taxon>Actinomycetes</taxon>
        <taxon>Pseudonocardiales</taxon>
        <taxon>Pseudonocardiaceae</taxon>
        <taxon>Kutzneria</taxon>
    </lineage>
</organism>
<proteinExistence type="inferred from homology"/>
<dbReference type="EMBL" id="QUNO01000012">
    <property type="protein sequence ID" value="REH41148.1"/>
    <property type="molecule type" value="Genomic_DNA"/>
</dbReference>
<protein>
    <submittedName>
        <fullName evidence="2">Putative heavy-metal-binding protein</fullName>
    </submittedName>
</protein>
<sequence>MHGLPPAAVERLNRAKRSGVRTSLLSAPSAAGIKTVGLEPVGEVMGCTVQSMVARYQTYAATYNYNASSIAQPYLDGLSMGYRTAVDRMREEAKALGADGVVDVRLTTTELGQGEEFLAMGTAVRARSTVRPKSVFTTELSGSDVAKLMLAGWAPVQLVWVGAAYAIFTGANTQYQMSLYAGNTEVDSYTTLINRVRAAARRRFHDTVTSVRADGGIVAHMGLSTWEPGERLVAALAYVRGTAVAQFHPTGPAPVSTLTVMPLRRQGE</sequence>
<dbReference type="Proteomes" id="UP000256269">
    <property type="component" value="Unassembled WGS sequence"/>
</dbReference>
<keyword evidence="3" id="KW-1185">Reference proteome</keyword>
<dbReference type="InterPro" id="IPR002765">
    <property type="entry name" value="UPF0145_YbjQ-like"/>
</dbReference>
<accession>A0A3E0HB77</accession>
<dbReference type="RefSeq" id="WP_116178324.1">
    <property type="nucleotide sequence ID" value="NZ_CP144375.1"/>
</dbReference>
<gene>
    <name evidence="2" type="ORF">BCF44_112230</name>
</gene>
<dbReference type="SUPFAM" id="SSF117782">
    <property type="entry name" value="YbjQ-like"/>
    <property type="match status" value="1"/>
</dbReference>
<evidence type="ECO:0000313" key="2">
    <source>
        <dbReference type="EMBL" id="REH41148.1"/>
    </source>
</evidence>
<dbReference type="Pfam" id="PF01906">
    <property type="entry name" value="YbjQ_1"/>
    <property type="match status" value="1"/>
</dbReference>
<comment type="similarity">
    <text evidence="1">Belongs to the UPF0145 family.</text>
</comment>
<dbReference type="Gene3D" id="3.30.110.70">
    <property type="entry name" value="Hypothetical protein apc22750. Chain B"/>
    <property type="match status" value="1"/>
</dbReference>
<comment type="caution">
    <text evidence="2">The sequence shown here is derived from an EMBL/GenBank/DDBJ whole genome shotgun (WGS) entry which is preliminary data.</text>
</comment>
<dbReference type="InterPro" id="IPR035439">
    <property type="entry name" value="UPF0145_dom_sf"/>
</dbReference>
<dbReference type="AlphaFoldDB" id="A0A3E0HB77"/>
<dbReference type="OrthoDB" id="3289343at2"/>
<evidence type="ECO:0000256" key="1">
    <source>
        <dbReference type="ARBA" id="ARBA00010751"/>
    </source>
</evidence>
<evidence type="ECO:0000313" key="3">
    <source>
        <dbReference type="Proteomes" id="UP000256269"/>
    </source>
</evidence>
<reference evidence="2 3" key="1">
    <citation type="submission" date="2018-08" db="EMBL/GenBank/DDBJ databases">
        <title>Genomic Encyclopedia of Archaeal and Bacterial Type Strains, Phase II (KMG-II): from individual species to whole genera.</title>
        <authorList>
            <person name="Goeker M."/>
        </authorList>
    </citation>
    <scope>NUCLEOTIDE SEQUENCE [LARGE SCALE GENOMIC DNA]</scope>
    <source>
        <strain evidence="2 3">DSM 45791</strain>
    </source>
</reference>
<name>A0A3E0HB77_9PSEU</name>